<dbReference type="EMBL" id="JAKFGM010000002">
    <property type="protein sequence ID" value="MCF2514838.1"/>
    <property type="molecule type" value="Genomic_DNA"/>
</dbReference>
<organism evidence="2 3">
    <name type="scientific">Sphingomonas cremea</name>
    <dbReference type="NCBI Taxonomy" id="2904799"/>
    <lineage>
        <taxon>Bacteria</taxon>
        <taxon>Pseudomonadati</taxon>
        <taxon>Pseudomonadota</taxon>
        <taxon>Alphaproteobacteria</taxon>
        <taxon>Sphingomonadales</taxon>
        <taxon>Sphingomonadaceae</taxon>
        <taxon>Sphingomonas</taxon>
    </lineage>
</organism>
<evidence type="ECO:0000313" key="3">
    <source>
        <dbReference type="Proteomes" id="UP001139410"/>
    </source>
</evidence>
<reference evidence="2" key="1">
    <citation type="submission" date="2022-01" db="EMBL/GenBank/DDBJ databases">
        <authorList>
            <person name="Jo J.-H."/>
            <person name="Im W.-T."/>
        </authorList>
    </citation>
    <scope>NUCLEOTIDE SEQUENCE</scope>
    <source>
        <strain evidence="2">G124</strain>
    </source>
</reference>
<feature type="transmembrane region" description="Helical" evidence="1">
    <location>
        <begin position="47"/>
        <end position="71"/>
    </location>
</feature>
<sequence length="138" mass="14016">MVPLKPDYLMAIATQLGSVSAFFGGFAATMLALFLTVGRKSRGSLVAAHASAVAAVSFVIAVMASSALIAIAHPDAPPVTAARSTAAIRPLLAISFSIGMVALLAAIAASGWSHSRAMGWTTSIISSVAIIAFFLLVK</sequence>
<accession>A0A9X1TY76</accession>
<comment type="caution">
    <text evidence="2">The sequence shown here is derived from an EMBL/GenBank/DDBJ whole genome shotgun (WGS) entry which is preliminary data.</text>
</comment>
<keyword evidence="1" id="KW-0812">Transmembrane</keyword>
<keyword evidence="3" id="KW-1185">Reference proteome</keyword>
<keyword evidence="1" id="KW-1133">Transmembrane helix</keyword>
<keyword evidence="1" id="KW-0472">Membrane</keyword>
<dbReference type="AlphaFoldDB" id="A0A9X1TY76"/>
<evidence type="ECO:0000313" key="2">
    <source>
        <dbReference type="EMBL" id="MCF2514838.1"/>
    </source>
</evidence>
<feature type="transmembrane region" description="Helical" evidence="1">
    <location>
        <begin position="117"/>
        <end position="137"/>
    </location>
</feature>
<feature type="transmembrane region" description="Helical" evidence="1">
    <location>
        <begin position="91"/>
        <end position="110"/>
    </location>
</feature>
<name>A0A9X1TY76_9SPHN</name>
<dbReference type="RefSeq" id="WP_235067334.1">
    <property type="nucleotide sequence ID" value="NZ_JAKFGM010000002.1"/>
</dbReference>
<evidence type="ECO:0000256" key="1">
    <source>
        <dbReference type="SAM" id="Phobius"/>
    </source>
</evidence>
<dbReference type="Proteomes" id="UP001139410">
    <property type="component" value="Unassembled WGS sequence"/>
</dbReference>
<proteinExistence type="predicted"/>
<gene>
    <name evidence="2" type="ORF">LVY65_07145</name>
</gene>
<feature type="transmembrane region" description="Helical" evidence="1">
    <location>
        <begin position="12"/>
        <end position="35"/>
    </location>
</feature>
<protein>
    <submittedName>
        <fullName evidence="2">Uncharacterized protein</fullName>
    </submittedName>
</protein>